<reference evidence="1 2" key="1">
    <citation type="submission" date="2019-08" db="EMBL/GenBank/DDBJ databases">
        <title>Complete genome sequence of Kushneria sp. YCWA18, a halophilic phosphate-solubilizing bacterium isolated from Daqiao saltern in China.</title>
        <authorList>
            <person name="Du G.-X."/>
            <person name="Qu L.-Y."/>
        </authorList>
    </citation>
    <scope>NUCLEOTIDE SEQUENCE [LARGE SCALE GENOMIC DNA]</scope>
    <source>
        <strain evidence="1 2">YCWA18</strain>
    </source>
</reference>
<proteinExistence type="predicted"/>
<dbReference type="OrthoDB" id="9786575at2"/>
<accession>A0A1S1NSA4</accession>
<organism evidence="1 2">
    <name type="scientific">Kushneria phosphatilytica</name>
    <dbReference type="NCBI Taxonomy" id="657387"/>
    <lineage>
        <taxon>Bacteria</taxon>
        <taxon>Pseudomonadati</taxon>
        <taxon>Pseudomonadota</taxon>
        <taxon>Gammaproteobacteria</taxon>
        <taxon>Oceanospirillales</taxon>
        <taxon>Halomonadaceae</taxon>
        <taxon>Kushneria</taxon>
    </lineage>
</organism>
<sequence>MTQVKTPTFRGSYMNKLIEGEEKQNNEGKPYMAYSLRADFEPEDCPGFDAGDPRTYPNWAKEAIEEAIETGKTKFWKGKRPNNLSMPFMDGDDADKPELEGKVYCNMKAFGRRCPVLGMDNKAISPDGGGLNEQVIYSGAYYKAVITFAPYDAQGNRGVSARLVAVRKVDDGERMAGGISESQAEDMFGDEDGTQAAVEDDFLS</sequence>
<dbReference type="EMBL" id="CP043420">
    <property type="protein sequence ID" value="QEL11336.1"/>
    <property type="molecule type" value="Genomic_DNA"/>
</dbReference>
<dbReference type="SUPFAM" id="SSF50249">
    <property type="entry name" value="Nucleic acid-binding proteins"/>
    <property type="match status" value="1"/>
</dbReference>
<dbReference type="STRING" id="657387.BH688_05685"/>
<name>A0A1S1NSA4_9GAMM</name>
<evidence type="ECO:0000313" key="1">
    <source>
        <dbReference type="EMBL" id="QEL11336.1"/>
    </source>
</evidence>
<dbReference type="Proteomes" id="UP000322553">
    <property type="component" value="Chromosome"/>
</dbReference>
<keyword evidence="2" id="KW-1185">Reference proteome</keyword>
<dbReference type="Gene3D" id="2.40.50.140">
    <property type="entry name" value="Nucleic acid-binding proteins"/>
    <property type="match status" value="1"/>
</dbReference>
<dbReference type="KEGG" id="kuy:FY550_09420"/>
<dbReference type="Pfam" id="PF10991">
    <property type="entry name" value="Enc34_ssDNA-bd"/>
    <property type="match status" value="1"/>
</dbReference>
<protein>
    <submittedName>
        <fullName evidence="1">DUF2815 family protein</fullName>
    </submittedName>
</protein>
<dbReference type="InterPro" id="IPR012340">
    <property type="entry name" value="NA-bd_OB-fold"/>
</dbReference>
<gene>
    <name evidence="1" type="ORF">FY550_09420</name>
</gene>
<dbReference type="RefSeq" id="WP_070977681.1">
    <property type="nucleotide sequence ID" value="NZ_CP043420.1"/>
</dbReference>
<evidence type="ECO:0000313" key="2">
    <source>
        <dbReference type="Proteomes" id="UP000322553"/>
    </source>
</evidence>
<dbReference type="InterPro" id="IPR022595">
    <property type="entry name" value="Enc34_ssDNA-bd"/>
</dbReference>
<dbReference type="AlphaFoldDB" id="A0A1S1NSA4"/>